<protein>
    <submittedName>
        <fullName evidence="4">rRNA pseudouridine synthase</fullName>
    </submittedName>
</protein>
<dbReference type="Proteomes" id="UP000649151">
    <property type="component" value="Unassembled WGS sequence"/>
</dbReference>
<keyword evidence="2" id="KW-0694">RNA-binding</keyword>
<evidence type="ECO:0000313" key="5">
    <source>
        <dbReference type="Proteomes" id="UP000649151"/>
    </source>
</evidence>
<sequence>MRIDKFLSNQGIASRKESKSFLKAGRVSVNGIPVLKGDIKIDPQVDRIEIDGALQNYQEHIYLMLNKPKGVVSATDDTRHTTVLDLVPKELFRQGMFPAGRLDKDTTGFVLLTEDGEFAHNILSPRHHVPKTYHAVIDQPIAELEIKQLENGIVLKDGTQCMKAKFTVIFPGETPTLEVIIQEGRYHQIKRMFGAVGKKVLELKRIKIGGLALDPNLPEGQCREISVEELERITNCNRY</sequence>
<dbReference type="PROSITE" id="PS50889">
    <property type="entry name" value="S4"/>
    <property type="match status" value="1"/>
</dbReference>
<gene>
    <name evidence="4" type="ORF">H8Z77_00035</name>
</gene>
<evidence type="ECO:0000256" key="1">
    <source>
        <dbReference type="ARBA" id="ARBA00023235"/>
    </source>
</evidence>
<keyword evidence="1" id="KW-0413">Isomerase</keyword>
<dbReference type="InterPro" id="IPR002942">
    <property type="entry name" value="S4_RNA-bd"/>
</dbReference>
<dbReference type="InterPro" id="IPR006145">
    <property type="entry name" value="PsdUridine_synth_RsuA/RluA"/>
</dbReference>
<dbReference type="InterPro" id="IPR000748">
    <property type="entry name" value="PsdUridine_synth_RsuA/RluB/E/F"/>
</dbReference>
<dbReference type="PANTHER" id="PTHR47683">
    <property type="entry name" value="PSEUDOURIDINE SYNTHASE FAMILY PROTEIN-RELATED"/>
    <property type="match status" value="1"/>
</dbReference>
<dbReference type="Pfam" id="PF00849">
    <property type="entry name" value="PseudoU_synth_2"/>
    <property type="match status" value="1"/>
</dbReference>
<dbReference type="SUPFAM" id="SSF55174">
    <property type="entry name" value="Alpha-L RNA-binding motif"/>
    <property type="match status" value="1"/>
</dbReference>
<name>A0ABR7IMR3_9CLOT</name>
<organism evidence="4 5">
    <name type="scientific">Clostridium facile</name>
    <dbReference type="NCBI Taxonomy" id="2763035"/>
    <lineage>
        <taxon>Bacteria</taxon>
        <taxon>Bacillati</taxon>
        <taxon>Bacillota</taxon>
        <taxon>Clostridia</taxon>
        <taxon>Eubacteriales</taxon>
        <taxon>Clostridiaceae</taxon>
        <taxon>Clostridium</taxon>
    </lineage>
</organism>
<dbReference type="Gene3D" id="3.30.70.580">
    <property type="entry name" value="Pseudouridine synthase I, catalytic domain, N-terminal subdomain"/>
    <property type="match status" value="1"/>
</dbReference>
<dbReference type="InterPro" id="IPR020094">
    <property type="entry name" value="TruA/RsuA/RluB/E/F_N"/>
</dbReference>
<comment type="caution">
    <text evidence="4">The sequence shown here is derived from an EMBL/GenBank/DDBJ whole genome shotgun (WGS) entry which is preliminary data.</text>
</comment>
<dbReference type="InterPro" id="IPR050343">
    <property type="entry name" value="RsuA_PseudoU_synthase"/>
</dbReference>
<dbReference type="CDD" id="cd00165">
    <property type="entry name" value="S4"/>
    <property type="match status" value="1"/>
</dbReference>
<accession>A0ABR7IMR3</accession>
<keyword evidence="5" id="KW-1185">Reference proteome</keyword>
<dbReference type="EMBL" id="JACOQK010000001">
    <property type="protein sequence ID" value="MBC5786418.1"/>
    <property type="molecule type" value="Genomic_DNA"/>
</dbReference>
<dbReference type="Gene3D" id="3.30.70.1560">
    <property type="entry name" value="Alpha-L RNA-binding motif"/>
    <property type="match status" value="1"/>
</dbReference>
<dbReference type="RefSeq" id="WP_186997069.1">
    <property type="nucleotide sequence ID" value="NZ_JACOQK010000001.1"/>
</dbReference>
<dbReference type="PANTHER" id="PTHR47683:SF4">
    <property type="entry name" value="PSEUDOURIDINE SYNTHASE"/>
    <property type="match status" value="1"/>
</dbReference>
<dbReference type="NCBIfam" id="TIGR00093">
    <property type="entry name" value="pseudouridine synthase"/>
    <property type="match status" value="1"/>
</dbReference>
<dbReference type="InterPro" id="IPR042092">
    <property type="entry name" value="PsdUridine_s_RsuA/RluB/E/F_cat"/>
</dbReference>
<reference evidence="4 5" key="1">
    <citation type="submission" date="2020-08" db="EMBL/GenBank/DDBJ databases">
        <title>Genome public.</title>
        <authorList>
            <person name="Liu C."/>
            <person name="Sun Q."/>
        </authorList>
    </citation>
    <scope>NUCLEOTIDE SEQUENCE [LARGE SCALE GENOMIC DNA]</scope>
    <source>
        <strain evidence="4 5">NSJ-27</strain>
    </source>
</reference>
<dbReference type="Pfam" id="PF01479">
    <property type="entry name" value="S4"/>
    <property type="match status" value="1"/>
</dbReference>
<dbReference type="CDD" id="cd02553">
    <property type="entry name" value="PseudoU_synth_RsuA"/>
    <property type="match status" value="1"/>
</dbReference>
<dbReference type="SUPFAM" id="SSF55120">
    <property type="entry name" value="Pseudouridine synthase"/>
    <property type="match status" value="1"/>
</dbReference>
<evidence type="ECO:0000313" key="4">
    <source>
        <dbReference type="EMBL" id="MBC5786418.1"/>
    </source>
</evidence>
<proteinExistence type="predicted"/>
<feature type="domain" description="RNA-binding S4" evidence="3">
    <location>
        <begin position="1"/>
        <end position="59"/>
    </location>
</feature>
<dbReference type="InterPro" id="IPR036986">
    <property type="entry name" value="S4_RNA-bd_sf"/>
</dbReference>
<dbReference type="SMART" id="SM00363">
    <property type="entry name" value="S4"/>
    <property type="match status" value="1"/>
</dbReference>
<dbReference type="InterPro" id="IPR020103">
    <property type="entry name" value="PsdUridine_synth_cat_dom_sf"/>
</dbReference>
<evidence type="ECO:0000259" key="3">
    <source>
        <dbReference type="SMART" id="SM00363"/>
    </source>
</evidence>
<dbReference type="Gene3D" id="3.10.290.10">
    <property type="entry name" value="RNA-binding S4 domain"/>
    <property type="match status" value="1"/>
</dbReference>
<evidence type="ECO:0000256" key="2">
    <source>
        <dbReference type="PROSITE-ProRule" id="PRU00182"/>
    </source>
</evidence>